<dbReference type="Gene3D" id="3.60.21.10">
    <property type="match status" value="1"/>
</dbReference>
<evidence type="ECO:0008006" key="4">
    <source>
        <dbReference type="Google" id="ProtNLM"/>
    </source>
</evidence>
<keyword evidence="1" id="KW-0812">Transmembrane</keyword>
<organism evidence="2 3">
    <name type="scientific">Candidatus Methanoperedens nitratireducens</name>
    <dbReference type="NCBI Taxonomy" id="1392998"/>
    <lineage>
        <taxon>Archaea</taxon>
        <taxon>Methanobacteriati</taxon>
        <taxon>Methanobacteriota</taxon>
        <taxon>Stenosarchaea group</taxon>
        <taxon>Methanomicrobia</taxon>
        <taxon>Methanosarcinales</taxon>
        <taxon>ANME-2 cluster</taxon>
        <taxon>Candidatus Methanoperedentaceae</taxon>
        <taxon>Candidatus Methanoperedens</taxon>
    </lineage>
</organism>
<keyword evidence="1" id="KW-1133">Transmembrane helix</keyword>
<sequence length="148" mass="17578">MLFILYLRFKNDAMWAFTVISFLLSIPRLFTYFQDKFWAIFGNALTDKPKYKDIKTIIDKKYYNVAKDKTGWDVNIVFGHTHMPEIRSYKPGGTGEDHEWLFLNTGSWTREEGNYNTFVYLDERGYYLFKWDQRNGAELIPPGETITD</sequence>
<dbReference type="SUPFAM" id="SSF56300">
    <property type="entry name" value="Metallo-dependent phosphatases"/>
    <property type="match status" value="1"/>
</dbReference>
<reference evidence="3" key="1">
    <citation type="submission" date="2017-06" db="EMBL/GenBank/DDBJ databases">
        <authorList>
            <person name="Cremers G."/>
        </authorList>
    </citation>
    <scope>NUCLEOTIDE SEQUENCE [LARGE SCALE GENOMIC DNA]</scope>
</reference>
<keyword evidence="3" id="KW-1185">Reference proteome</keyword>
<gene>
    <name evidence="2" type="ORF">MNV_630001</name>
</gene>
<keyword evidence="1" id="KW-0472">Membrane</keyword>
<dbReference type="Proteomes" id="UP000218615">
    <property type="component" value="Unassembled WGS sequence"/>
</dbReference>
<proteinExistence type="predicted"/>
<dbReference type="EMBL" id="FZMP01000211">
    <property type="protein sequence ID" value="SNQ62216.1"/>
    <property type="molecule type" value="Genomic_DNA"/>
</dbReference>
<evidence type="ECO:0000256" key="1">
    <source>
        <dbReference type="SAM" id="Phobius"/>
    </source>
</evidence>
<dbReference type="AlphaFoldDB" id="A0A284VSG1"/>
<dbReference type="InterPro" id="IPR029052">
    <property type="entry name" value="Metallo-depent_PP-like"/>
</dbReference>
<accession>A0A284VSG1</accession>
<protein>
    <recommendedName>
        <fullName evidence="4">Calcineurin-like phosphoesterase domain-containing protein</fullName>
    </recommendedName>
</protein>
<evidence type="ECO:0000313" key="2">
    <source>
        <dbReference type="EMBL" id="SNQ62216.1"/>
    </source>
</evidence>
<name>A0A284VSG1_9EURY</name>
<evidence type="ECO:0000313" key="3">
    <source>
        <dbReference type="Proteomes" id="UP000218615"/>
    </source>
</evidence>
<feature type="transmembrane region" description="Helical" evidence="1">
    <location>
        <begin position="13"/>
        <end position="33"/>
    </location>
</feature>